<dbReference type="AlphaFoldDB" id="A0A4V0YZT6"/>
<keyword evidence="9" id="KW-1185">Reference proteome</keyword>
<feature type="transmembrane region" description="Helical" evidence="6">
    <location>
        <begin position="56"/>
        <end position="81"/>
    </location>
</feature>
<feature type="transmembrane region" description="Helical" evidence="6">
    <location>
        <begin position="427"/>
        <end position="445"/>
    </location>
</feature>
<dbReference type="OrthoDB" id="3613552at2"/>
<feature type="transmembrane region" description="Helical" evidence="6">
    <location>
        <begin position="273"/>
        <end position="292"/>
    </location>
</feature>
<evidence type="ECO:0000256" key="5">
    <source>
        <dbReference type="ARBA" id="ARBA00023136"/>
    </source>
</evidence>
<keyword evidence="5 6" id="KW-0472">Membrane</keyword>
<organism evidence="8 9">
    <name type="scientific">Ktedonosporobacter rubrisoli</name>
    <dbReference type="NCBI Taxonomy" id="2509675"/>
    <lineage>
        <taxon>Bacteria</taxon>
        <taxon>Bacillati</taxon>
        <taxon>Chloroflexota</taxon>
        <taxon>Ktedonobacteria</taxon>
        <taxon>Ktedonobacterales</taxon>
        <taxon>Ktedonosporobacteraceae</taxon>
        <taxon>Ktedonosporobacter</taxon>
    </lineage>
</organism>
<dbReference type="RefSeq" id="WP_129891913.1">
    <property type="nucleotide sequence ID" value="NZ_CP035758.1"/>
</dbReference>
<evidence type="ECO:0000259" key="7">
    <source>
        <dbReference type="PROSITE" id="PS50850"/>
    </source>
</evidence>
<dbReference type="Gene3D" id="1.20.1250.20">
    <property type="entry name" value="MFS general substrate transporter like domains"/>
    <property type="match status" value="1"/>
</dbReference>
<dbReference type="Pfam" id="PF07690">
    <property type="entry name" value="MFS_1"/>
    <property type="match status" value="1"/>
</dbReference>
<feature type="transmembrane region" description="Helical" evidence="6">
    <location>
        <begin position="312"/>
        <end position="332"/>
    </location>
</feature>
<evidence type="ECO:0000256" key="6">
    <source>
        <dbReference type="SAM" id="Phobius"/>
    </source>
</evidence>
<dbReference type="InterPro" id="IPR011701">
    <property type="entry name" value="MFS"/>
</dbReference>
<comment type="subcellular location">
    <subcellularLocation>
        <location evidence="1">Cell membrane</location>
        <topology evidence="1">Multi-pass membrane protein</topology>
    </subcellularLocation>
</comment>
<dbReference type="GO" id="GO:0022857">
    <property type="term" value="F:transmembrane transporter activity"/>
    <property type="evidence" value="ECO:0007669"/>
    <property type="project" value="InterPro"/>
</dbReference>
<evidence type="ECO:0000256" key="3">
    <source>
        <dbReference type="ARBA" id="ARBA00022692"/>
    </source>
</evidence>
<feature type="domain" description="Major facilitator superfamily (MFS) profile" evidence="7">
    <location>
        <begin position="50"/>
        <end position="452"/>
    </location>
</feature>
<evidence type="ECO:0000256" key="1">
    <source>
        <dbReference type="ARBA" id="ARBA00004651"/>
    </source>
</evidence>
<dbReference type="EMBL" id="CP035758">
    <property type="protein sequence ID" value="QBD80851.1"/>
    <property type="molecule type" value="Genomic_DNA"/>
</dbReference>
<feature type="transmembrane region" description="Helical" evidence="6">
    <location>
        <begin position="93"/>
        <end position="114"/>
    </location>
</feature>
<dbReference type="InterPro" id="IPR036259">
    <property type="entry name" value="MFS_trans_sf"/>
</dbReference>
<feature type="transmembrane region" description="Helical" evidence="6">
    <location>
        <begin position="339"/>
        <end position="357"/>
    </location>
</feature>
<evidence type="ECO:0000256" key="4">
    <source>
        <dbReference type="ARBA" id="ARBA00022989"/>
    </source>
</evidence>
<dbReference type="KEGG" id="kbs:EPA93_34740"/>
<dbReference type="SUPFAM" id="SSF103473">
    <property type="entry name" value="MFS general substrate transporter"/>
    <property type="match status" value="1"/>
</dbReference>
<dbReference type="CDD" id="cd06173">
    <property type="entry name" value="MFS_MefA_like"/>
    <property type="match status" value="1"/>
</dbReference>
<accession>A0A4V0YZT6</accession>
<feature type="transmembrane region" description="Helical" evidence="6">
    <location>
        <begin position="216"/>
        <end position="233"/>
    </location>
</feature>
<keyword evidence="4 6" id="KW-1133">Transmembrane helix</keyword>
<keyword evidence="3 6" id="KW-0812">Transmembrane</keyword>
<feature type="transmembrane region" description="Helical" evidence="6">
    <location>
        <begin position="121"/>
        <end position="141"/>
    </location>
</feature>
<dbReference type="PANTHER" id="PTHR23513:SF11">
    <property type="entry name" value="STAPHYLOFERRIN A TRANSPORTER"/>
    <property type="match status" value="1"/>
</dbReference>
<dbReference type="InterPro" id="IPR022324">
    <property type="entry name" value="Bacilysin_exporter_BacE_put"/>
</dbReference>
<feature type="transmembrane region" description="Helical" evidence="6">
    <location>
        <begin position="398"/>
        <end position="421"/>
    </location>
</feature>
<dbReference type="Proteomes" id="UP000290365">
    <property type="component" value="Chromosome"/>
</dbReference>
<dbReference type="PANTHER" id="PTHR23513">
    <property type="entry name" value="INTEGRAL MEMBRANE EFFLUX PROTEIN-RELATED"/>
    <property type="match status" value="1"/>
</dbReference>
<protein>
    <submittedName>
        <fullName evidence="8">MFS transporter</fullName>
    </submittedName>
</protein>
<sequence length="453" mass="46876">METHIHSEEKGTIVDSSAQVPAVDKAEGSAQADPMKVSTAKAAKGGMLRPFKQRNFNLLFSGQTVSIIGDALYMVALPWLVLTTGGNAQELGIILAAYGIPRAASILAGGWLADRLRPRKVMLIADGVRLLLMAILAALALGGHPTLWQLCAIAVPLGAFGGAFLPASMSILPDILSNEDLQAGNGVMSASVQGANLIGSAVAGAVVAIFTAGVALAIDAATFLVSALSLALMRPIQRAAAEAGQAEADQPRPTIVTQGEQVSLWRFLASSRLIQLTLLLFGLISLVSGGQIEVALPALIHGTWHSSASSYGFILAAWGAGALGGSILIGMLGNLQRKGLLTLLAGFVVSVMIALLPVWGVPGAIACMFVGGIANSVVTILFFTAVQLAIPRHLMGRVMGLLMFCNMGLYPLSVALAGVLTNQFGPALLFPFGGLLLALAFLLGLSQKAMREL</sequence>
<dbReference type="PROSITE" id="PS50850">
    <property type="entry name" value="MFS"/>
    <property type="match status" value="1"/>
</dbReference>
<dbReference type="InterPro" id="IPR020846">
    <property type="entry name" value="MFS_dom"/>
</dbReference>
<gene>
    <name evidence="8" type="ORF">EPA93_34740</name>
</gene>
<evidence type="ECO:0000313" key="8">
    <source>
        <dbReference type="EMBL" id="QBD80851.1"/>
    </source>
</evidence>
<evidence type="ECO:0000313" key="9">
    <source>
        <dbReference type="Proteomes" id="UP000290365"/>
    </source>
</evidence>
<dbReference type="GO" id="GO:0005886">
    <property type="term" value="C:plasma membrane"/>
    <property type="evidence" value="ECO:0007669"/>
    <property type="project" value="UniProtKB-SubCell"/>
</dbReference>
<reference evidence="8 9" key="1">
    <citation type="submission" date="2019-01" db="EMBL/GenBank/DDBJ databases">
        <title>Ktedonosporobacter rubrisoli SCAWS-G2.</title>
        <authorList>
            <person name="Huang Y."/>
            <person name="Yan B."/>
        </authorList>
    </citation>
    <scope>NUCLEOTIDE SEQUENCE [LARGE SCALE GENOMIC DNA]</scope>
    <source>
        <strain evidence="8 9">SCAWS-G2</strain>
    </source>
</reference>
<dbReference type="PRINTS" id="PR01988">
    <property type="entry name" value="EXPORTERBACE"/>
</dbReference>
<proteinExistence type="predicted"/>
<evidence type="ECO:0000256" key="2">
    <source>
        <dbReference type="ARBA" id="ARBA00022475"/>
    </source>
</evidence>
<feature type="transmembrane region" description="Helical" evidence="6">
    <location>
        <begin position="363"/>
        <end position="386"/>
    </location>
</feature>
<keyword evidence="2" id="KW-1003">Cell membrane</keyword>
<name>A0A4V0YZT6_KTERU</name>